<keyword evidence="7" id="KW-0812">Transmembrane</keyword>
<dbReference type="PANTHER" id="PTHR43711">
    <property type="entry name" value="TWO-COMPONENT HISTIDINE KINASE"/>
    <property type="match status" value="1"/>
</dbReference>
<feature type="transmembrane region" description="Helical" evidence="7">
    <location>
        <begin position="12"/>
        <end position="38"/>
    </location>
</feature>
<evidence type="ECO:0000256" key="2">
    <source>
        <dbReference type="ARBA" id="ARBA00012438"/>
    </source>
</evidence>
<dbReference type="SUPFAM" id="SSF55874">
    <property type="entry name" value="ATPase domain of HSP90 chaperone/DNA topoisomerase II/histidine kinase"/>
    <property type="match status" value="1"/>
</dbReference>
<dbReference type="EMBL" id="CAXJRC010000041">
    <property type="protein sequence ID" value="CAL2107579.1"/>
    <property type="molecule type" value="Genomic_DNA"/>
</dbReference>
<keyword evidence="4 9" id="KW-0808">Transferase</keyword>
<evidence type="ECO:0000256" key="4">
    <source>
        <dbReference type="ARBA" id="ARBA00022679"/>
    </source>
</evidence>
<dbReference type="InterPro" id="IPR004358">
    <property type="entry name" value="Sig_transdc_His_kin-like_C"/>
</dbReference>
<dbReference type="EC" id="2.7.13.3" evidence="2"/>
<evidence type="ECO:0000259" key="8">
    <source>
        <dbReference type="PROSITE" id="PS50109"/>
    </source>
</evidence>
<reference evidence="9 10" key="1">
    <citation type="submission" date="2024-05" db="EMBL/GenBank/DDBJ databases">
        <authorList>
            <person name="Duchaud E."/>
        </authorList>
    </citation>
    <scope>NUCLEOTIDE SEQUENCE [LARGE SCALE GENOMIC DNA]</scope>
    <source>
        <strain evidence="9">Ena-SAMPLE-TAB-13-05-2024-13:56:06:370-140305</strain>
    </source>
</reference>
<accession>A0ABM9PP99</accession>
<dbReference type="SMART" id="SM00388">
    <property type="entry name" value="HisKA"/>
    <property type="match status" value="1"/>
</dbReference>
<evidence type="ECO:0000256" key="5">
    <source>
        <dbReference type="ARBA" id="ARBA00022777"/>
    </source>
</evidence>
<comment type="catalytic activity">
    <reaction evidence="1">
        <text>ATP + protein L-histidine = ADP + protein N-phospho-L-histidine.</text>
        <dbReference type="EC" id="2.7.13.3"/>
    </reaction>
</comment>
<dbReference type="InterPro" id="IPR036097">
    <property type="entry name" value="HisK_dim/P_sf"/>
</dbReference>
<evidence type="ECO:0000256" key="6">
    <source>
        <dbReference type="ARBA" id="ARBA00023012"/>
    </source>
</evidence>
<dbReference type="InterPro" id="IPR003594">
    <property type="entry name" value="HATPase_dom"/>
</dbReference>
<dbReference type="Pfam" id="PF02518">
    <property type="entry name" value="HATPase_c"/>
    <property type="match status" value="1"/>
</dbReference>
<keyword evidence="10" id="KW-1185">Reference proteome</keyword>
<organism evidence="9 10">
    <name type="scientific">Tenacibaculum vairaonense</name>
    <dbReference type="NCBI Taxonomy" id="3137860"/>
    <lineage>
        <taxon>Bacteria</taxon>
        <taxon>Pseudomonadati</taxon>
        <taxon>Bacteroidota</taxon>
        <taxon>Flavobacteriia</taxon>
        <taxon>Flavobacteriales</taxon>
        <taxon>Flavobacteriaceae</taxon>
        <taxon>Tenacibaculum</taxon>
    </lineage>
</organism>
<dbReference type="PROSITE" id="PS50109">
    <property type="entry name" value="HIS_KIN"/>
    <property type="match status" value="1"/>
</dbReference>
<dbReference type="InterPro" id="IPR005467">
    <property type="entry name" value="His_kinase_dom"/>
</dbReference>
<dbReference type="Proteomes" id="UP001497602">
    <property type="component" value="Unassembled WGS sequence"/>
</dbReference>
<dbReference type="Pfam" id="PF00512">
    <property type="entry name" value="HisKA"/>
    <property type="match status" value="1"/>
</dbReference>
<gene>
    <name evidence="9" type="ORF">T190115A13A_40101</name>
</gene>
<dbReference type="CDD" id="cd00082">
    <property type="entry name" value="HisKA"/>
    <property type="match status" value="1"/>
</dbReference>
<dbReference type="RefSeq" id="WP_348706269.1">
    <property type="nucleotide sequence ID" value="NZ_CAXIYA010000037.1"/>
</dbReference>
<keyword evidence="5 9" id="KW-0418">Kinase</keyword>
<dbReference type="Gene3D" id="1.10.287.130">
    <property type="match status" value="1"/>
</dbReference>
<feature type="domain" description="Histidine kinase" evidence="8">
    <location>
        <begin position="278"/>
        <end position="497"/>
    </location>
</feature>
<dbReference type="InterPro" id="IPR003661">
    <property type="entry name" value="HisK_dim/P_dom"/>
</dbReference>
<proteinExistence type="predicted"/>
<sequence length="499" mass="57163">MKKHKTVSSKLIAKLGTSFLLIILVIGIVYMTLTFFLVKKFYSQTTQRLNSNIASHLIEEKFKDNSPFLENGAVNKPLFGDIMHDMMAVNRAIEVYLLNETGEILYSVVLDHDNPNKPLKKISLTPVKKFIRNKECYVLGDDPRIAGNKKIFSAASFEKDGKKGYIYIILASQKFEEICEALFSEYFVKLGVRGTLLTMLFAVLMGWLSIWYLTRCLRSIIYYVNKFKEGEYCSRIPNPYESDLSVLAVTYNNMAQTIAENIKEIETVNKFRKELIANVSHDLRTPLTAIRGYVETLKIKEHNIDANDRKEFINIIEKSACYLSNLVNQLFEYSKLETKQIEVHEEPFYISDLVWDLKERYEILAKKKNICLFIDVEKPVPPVIADSGLIERALQNILDNAIKFTPKNGQITIGLSNNLEKVIIRIKDTGPGIEKHDQELIFNRNTQTQTTLTHKEEGVGLGLAIVKKIMELHKTDIKVNSFINKGSAFEFSLPSYKIQ</sequence>
<name>A0ABM9PP99_9FLAO</name>
<dbReference type="GO" id="GO:0004673">
    <property type="term" value="F:protein histidine kinase activity"/>
    <property type="evidence" value="ECO:0007669"/>
    <property type="project" value="UniProtKB-EC"/>
</dbReference>
<keyword evidence="3" id="KW-0597">Phosphoprotein</keyword>
<protein>
    <recommendedName>
        <fullName evidence="2">histidine kinase</fullName>
        <ecNumber evidence="2">2.7.13.3</ecNumber>
    </recommendedName>
</protein>
<keyword evidence="7" id="KW-1133">Transmembrane helix</keyword>
<dbReference type="SMART" id="SM00387">
    <property type="entry name" value="HATPase_c"/>
    <property type="match status" value="1"/>
</dbReference>
<dbReference type="PANTHER" id="PTHR43711:SF31">
    <property type="entry name" value="HISTIDINE KINASE"/>
    <property type="match status" value="1"/>
</dbReference>
<dbReference type="SUPFAM" id="SSF47384">
    <property type="entry name" value="Homodimeric domain of signal transducing histidine kinase"/>
    <property type="match status" value="1"/>
</dbReference>
<keyword evidence="6" id="KW-0902">Two-component regulatory system</keyword>
<dbReference type="PRINTS" id="PR00344">
    <property type="entry name" value="BCTRLSENSOR"/>
</dbReference>
<comment type="caution">
    <text evidence="9">The sequence shown here is derived from an EMBL/GenBank/DDBJ whole genome shotgun (WGS) entry which is preliminary data.</text>
</comment>
<evidence type="ECO:0000256" key="3">
    <source>
        <dbReference type="ARBA" id="ARBA00022553"/>
    </source>
</evidence>
<evidence type="ECO:0000256" key="7">
    <source>
        <dbReference type="SAM" id="Phobius"/>
    </source>
</evidence>
<evidence type="ECO:0000256" key="1">
    <source>
        <dbReference type="ARBA" id="ARBA00000085"/>
    </source>
</evidence>
<evidence type="ECO:0000313" key="10">
    <source>
        <dbReference type="Proteomes" id="UP001497602"/>
    </source>
</evidence>
<evidence type="ECO:0000313" key="9">
    <source>
        <dbReference type="EMBL" id="CAL2107579.1"/>
    </source>
</evidence>
<dbReference type="Gene3D" id="6.10.340.10">
    <property type="match status" value="1"/>
</dbReference>
<keyword evidence="7" id="KW-0472">Membrane</keyword>
<dbReference type="InterPro" id="IPR050736">
    <property type="entry name" value="Sensor_HK_Regulatory"/>
</dbReference>
<feature type="transmembrane region" description="Helical" evidence="7">
    <location>
        <begin position="194"/>
        <end position="213"/>
    </location>
</feature>
<dbReference type="Gene3D" id="3.30.565.10">
    <property type="entry name" value="Histidine kinase-like ATPase, C-terminal domain"/>
    <property type="match status" value="1"/>
</dbReference>
<dbReference type="InterPro" id="IPR036890">
    <property type="entry name" value="HATPase_C_sf"/>
</dbReference>
<dbReference type="CDD" id="cd00075">
    <property type="entry name" value="HATPase"/>
    <property type="match status" value="1"/>
</dbReference>